<comment type="caution">
    <text evidence="2">The sequence shown here is derived from an EMBL/GenBank/DDBJ whole genome shotgun (WGS) entry which is preliminary data.</text>
</comment>
<dbReference type="Proteomes" id="UP001642409">
    <property type="component" value="Unassembled WGS sequence"/>
</dbReference>
<protein>
    <submittedName>
        <fullName evidence="3">Hypothetical_protein</fullName>
    </submittedName>
</protein>
<sequence>MQIGCTQAVQEFSCDENRSKMHLTKYQLETLLYGMETQLVPMQTQLTFEIQAATIPNLKQFGKTRKGNKDDPGDPPDDQSGRTPILKGNADIAIEYQNKHYFWDLCICQNNSTMNREYKSKLETHAKNYKVPQDQILPLVSKNLLKTHRTLQIKSVNLYQQHTQIELYLTIKKSNNIQETNKPQYNTQKTIMTTETLTTTKLWKQQYPNT</sequence>
<proteinExistence type="predicted"/>
<keyword evidence="4" id="KW-1185">Reference proteome</keyword>
<reference evidence="3 4" key="2">
    <citation type="submission" date="2024-07" db="EMBL/GenBank/DDBJ databases">
        <authorList>
            <person name="Akdeniz Z."/>
        </authorList>
    </citation>
    <scope>NUCLEOTIDE SEQUENCE [LARGE SCALE GENOMIC DNA]</scope>
</reference>
<gene>
    <name evidence="2" type="ORF">HINF_LOCUS28996</name>
    <name evidence="3" type="ORF">HINF_LOCUS71557</name>
</gene>
<name>A0AA86U6P6_9EUKA</name>
<evidence type="ECO:0000313" key="2">
    <source>
        <dbReference type="EMBL" id="CAI9941351.1"/>
    </source>
</evidence>
<dbReference type="EMBL" id="CAXDID020000553">
    <property type="protein sequence ID" value="CAL6102210.1"/>
    <property type="molecule type" value="Genomic_DNA"/>
</dbReference>
<evidence type="ECO:0000313" key="3">
    <source>
        <dbReference type="EMBL" id="CAL6102210.1"/>
    </source>
</evidence>
<accession>A0AA86U6P6</accession>
<feature type="region of interest" description="Disordered" evidence="1">
    <location>
        <begin position="59"/>
        <end position="85"/>
    </location>
</feature>
<evidence type="ECO:0000256" key="1">
    <source>
        <dbReference type="SAM" id="MobiDB-lite"/>
    </source>
</evidence>
<evidence type="ECO:0000313" key="4">
    <source>
        <dbReference type="Proteomes" id="UP001642409"/>
    </source>
</evidence>
<dbReference type="EMBL" id="CATOUU010000691">
    <property type="protein sequence ID" value="CAI9941351.1"/>
    <property type="molecule type" value="Genomic_DNA"/>
</dbReference>
<organism evidence="2">
    <name type="scientific">Hexamita inflata</name>
    <dbReference type="NCBI Taxonomy" id="28002"/>
    <lineage>
        <taxon>Eukaryota</taxon>
        <taxon>Metamonada</taxon>
        <taxon>Diplomonadida</taxon>
        <taxon>Hexamitidae</taxon>
        <taxon>Hexamitinae</taxon>
        <taxon>Hexamita</taxon>
    </lineage>
</organism>
<dbReference type="AlphaFoldDB" id="A0AA86U6P6"/>
<reference evidence="2" key="1">
    <citation type="submission" date="2023-06" db="EMBL/GenBank/DDBJ databases">
        <authorList>
            <person name="Kurt Z."/>
        </authorList>
    </citation>
    <scope>NUCLEOTIDE SEQUENCE</scope>
</reference>